<feature type="non-terminal residue" evidence="1">
    <location>
        <position position="1"/>
    </location>
</feature>
<evidence type="ECO:0000313" key="1">
    <source>
        <dbReference type="EMBL" id="OCL06855.1"/>
    </source>
</evidence>
<gene>
    <name evidence="1" type="ORF">AOQ84DRAFT_249556</name>
</gene>
<feature type="non-terminal residue" evidence="1">
    <location>
        <position position="85"/>
    </location>
</feature>
<protein>
    <submittedName>
        <fullName evidence="1">Uncharacterized protein</fullName>
    </submittedName>
</protein>
<proteinExistence type="predicted"/>
<keyword evidence="2" id="KW-1185">Reference proteome</keyword>
<name>A0A8E2EY87_9PEZI</name>
<dbReference type="Proteomes" id="UP000250140">
    <property type="component" value="Unassembled WGS sequence"/>
</dbReference>
<organism evidence="1 2">
    <name type="scientific">Glonium stellatum</name>
    <dbReference type="NCBI Taxonomy" id="574774"/>
    <lineage>
        <taxon>Eukaryota</taxon>
        <taxon>Fungi</taxon>
        <taxon>Dikarya</taxon>
        <taxon>Ascomycota</taxon>
        <taxon>Pezizomycotina</taxon>
        <taxon>Dothideomycetes</taxon>
        <taxon>Pleosporomycetidae</taxon>
        <taxon>Gloniales</taxon>
        <taxon>Gloniaceae</taxon>
        <taxon>Glonium</taxon>
    </lineage>
</organism>
<dbReference type="OrthoDB" id="3938057at2759"/>
<sequence>AAGSKGGQKAFTTETVAVLLLAVKGGNGTPSISKQQYEMMSALDGTRTADSFQHQLRAVTAKARELQARLDDGEKFEAVKATKKR</sequence>
<dbReference type="EMBL" id="KV749965">
    <property type="protein sequence ID" value="OCL06855.1"/>
    <property type="molecule type" value="Genomic_DNA"/>
</dbReference>
<reference evidence="1 2" key="1">
    <citation type="journal article" date="2016" name="Nat. Commun.">
        <title>Ectomycorrhizal ecology is imprinted in the genome of the dominant symbiotic fungus Cenococcum geophilum.</title>
        <authorList>
            <consortium name="DOE Joint Genome Institute"/>
            <person name="Peter M."/>
            <person name="Kohler A."/>
            <person name="Ohm R.A."/>
            <person name="Kuo A."/>
            <person name="Krutzmann J."/>
            <person name="Morin E."/>
            <person name="Arend M."/>
            <person name="Barry K.W."/>
            <person name="Binder M."/>
            <person name="Choi C."/>
            <person name="Clum A."/>
            <person name="Copeland A."/>
            <person name="Grisel N."/>
            <person name="Haridas S."/>
            <person name="Kipfer T."/>
            <person name="LaButti K."/>
            <person name="Lindquist E."/>
            <person name="Lipzen A."/>
            <person name="Maire R."/>
            <person name="Meier B."/>
            <person name="Mihaltcheva S."/>
            <person name="Molinier V."/>
            <person name="Murat C."/>
            <person name="Poggeler S."/>
            <person name="Quandt C.A."/>
            <person name="Sperisen C."/>
            <person name="Tritt A."/>
            <person name="Tisserant E."/>
            <person name="Crous P.W."/>
            <person name="Henrissat B."/>
            <person name="Nehls U."/>
            <person name="Egli S."/>
            <person name="Spatafora J.W."/>
            <person name="Grigoriev I.V."/>
            <person name="Martin F.M."/>
        </authorList>
    </citation>
    <scope>NUCLEOTIDE SEQUENCE [LARGE SCALE GENOMIC DNA]</scope>
    <source>
        <strain evidence="1 2">CBS 207.34</strain>
    </source>
</reference>
<accession>A0A8E2EY87</accession>
<dbReference type="AlphaFoldDB" id="A0A8E2EY87"/>
<evidence type="ECO:0000313" key="2">
    <source>
        <dbReference type="Proteomes" id="UP000250140"/>
    </source>
</evidence>